<gene>
    <name evidence="1" type="ORF">I6I98_13740</name>
</gene>
<protein>
    <recommendedName>
        <fullName evidence="3">Phosphatidylinositol diacylglycerol-lyase</fullName>
    </recommendedName>
</protein>
<dbReference type="PANTHER" id="PTHR13593:SF113">
    <property type="entry name" value="SI:DKEY-266F7.9"/>
    <property type="match status" value="1"/>
</dbReference>
<dbReference type="PANTHER" id="PTHR13593">
    <property type="match status" value="1"/>
</dbReference>
<evidence type="ECO:0000313" key="2">
    <source>
        <dbReference type="Proteomes" id="UP000595498"/>
    </source>
</evidence>
<evidence type="ECO:0008006" key="3">
    <source>
        <dbReference type="Google" id="ProtNLM"/>
    </source>
</evidence>
<dbReference type="InterPro" id="IPR051057">
    <property type="entry name" value="PI-PLC_domain"/>
</dbReference>
<proteinExistence type="predicted"/>
<name>A0ABX7CGQ9_SPHMU</name>
<keyword evidence="2" id="KW-1185">Reference proteome</keyword>
<organism evidence="1 2">
    <name type="scientific">Sphingobacterium multivorum</name>
    <dbReference type="NCBI Taxonomy" id="28454"/>
    <lineage>
        <taxon>Bacteria</taxon>
        <taxon>Pseudomonadati</taxon>
        <taxon>Bacteroidota</taxon>
        <taxon>Sphingobacteriia</taxon>
        <taxon>Sphingobacteriales</taxon>
        <taxon>Sphingobacteriaceae</taxon>
        <taxon>Sphingobacterium</taxon>
    </lineage>
</organism>
<accession>A0ABX7CGQ9</accession>
<sequence>MGSLINEKPDTGSIHTASWMEGLDTTLFLNGIIMPGSHDAGMSQTDHCGAGADLNKGIVQTQALDMLGQLVAGARYFDIRVDYDHGRLVSYHRTGNAGCNGQPLVDMIEQAIAFIDNHRSETCILKFSHIRTNRNNEREIKDRIDQFLANMQYRKYFYNNTHYDVNLAKVSLEACRGKIILVFDYPEHISARSGRFRYYDQDKSMDPAHEQSRSCDPNISVYDSYANTVSLEKMKQDQLAKLIAYGGLNKNYFFLLSWTLTPDSSTFLTSSIKNLAKEANRALEELADGYLRQVHIPKPNIVYMDYVNEQTTRSVIALNFL</sequence>
<evidence type="ECO:0000313" key="1">
    <source>
        <dbReference type="EMBL" id="QQT51364.1"/>
    </source>
</evidence>
<dbReference type="Proteomes" id="UP000595498">
    <property type="component" value="Chromosome"/>
</dbReference>
<dbReference type="Gene3D" id="3.20.20.190">
    <property type="entry name" value="Phosphatidylinositol (PI) phosphodiesterase"/>
    <property type="match status" value="1"/>
</dbReference>
<dbReference type="EMBL" id="CP068224">
    <property type="protein sequence ID" value="QQT51364.1"/>
    <property type="molecule type" value="Genomic_DNA"/>
</dbReference>
<reference evidence="1 2" key="1">
    <citation type="submission" date="2021-01" db="EMBL/GenBank/DDBJ databases">
        <title>FDA dAtabase for Regulatory Grade micrObial Sequences (FDA-ARGOS): Supporting development and validation of Infectious Disease Dx tests.</title>
        <authorList>
            <person name="Sproer C."/>
            <person name="Gronow S."/>
            <person name="Severitt S."/>
            <person name="Schroder I."/>
            <person name="Tallon L."/>
            <person name="Sadzewicz L."/>
            <person name="Zhao X."/>
            <person name="Boylan J."/>
            <person name="Ott S."/>
            <person name="Bowen H."/>
            <person name="Vavikolanu K."/>
            <person name="Mehta A."/>
            <person name="Aluvathingal J."/>
            <person name="Nadendla S."/>
            <person name="Lowell S."/>
            <person name="Myers T."/>
            <person name="Yan Y."/>
            <person name="Sichtig H."/>
        </authorList>
    </citation>
    <scope>NUCLEOTIDE SEQUENCE [LARGE SCALE GENOMIC DNA]</scope>
    <source>
        <strain evidence="1 2">FDAARGOS_1141</strain>
    </source>
</reference>
<dbReference type="InterPro" id="IPR017946">
    <property type="entry name" value="PLC-like_Pdiesterase_TIM-brl"/>
</dbReference>
<dbReference type="SUPFAM" id="SSF51695">
    <property type="entry name" value="PLC-like phosphodiesterases"/>
    <property type="match status" value="1"/>
</dbReference>